<dbReference type="RefSeq" id="WP_220306815.1">
    <property type="nucleotide sequence ID" value="NZ_CP080590.1"/>
</dbReference>
<keyword evidence="2" id="KW-1185">Reference proteome</keyword>
<gene>
    <name evidence="1" type="ORF">K1X15_07240</name>
</gene>
<accession>A0ABX8WMV7</accession>
<evidence type="ECO:0000313" key="2">
    <source>
        <dbReference type="Proteomes" id="UP000825799"/>
    </source>
</evidence>
<organism evidence="1 2">
    <name type="scientific">Devosia salina</name>
    <dbReference type="NCBI Taxonomy" id="2860336"/>
    <lineage>
        <taxon>Bacteria</taxon>
        <taxon>Pseudomonadati</taxon>
        <taxon>Pseudomonadota</taxon>
        <taxon>Alphaproteobacteria</taxon>
        <taxon>Hyphomicrobiales</taxon>
        <taxon>Devosiaceae</taxon>
        <taxon>Devosia</taxon>
    </lineage>
</organism>
<reference evidence="1 2" key="1">
    <citation type="submission" date="2021-08" db="EMBL/GenBank/DDBJ databases">
        <title>Devosia salina sp. nov., isolated from the South China Sea sediment.</title>
        <authorList>
            <person name="Zhou Z."/>
        </authorList>
    </citation>
    <scope>NUCLEOTIDE SEQUENCE [LARGE SCALE GENOMIC DNA]</scope>
    <source>
        <strain evidence="1 2">SCS-3</strain>
    </source>
</reference>
<dbReference type="Proteomes" id="UP000825799">
    <property type="component" value="Chromosome"/>
</dbReference>
<dbReference type="EMBL" id="CP080590">
    <property type="protein sequence ID" value="QYO78336.1"/>
    <property type="molecule type" value="Genomic_DNA"/>
</dbReference>
<name>A0ABX8WMV7_9HYPH</name>
<protein>
    <submittedName>
        <fullName evidence="1">Uncharacterized protein</fullName>
    </submittedName>
</protein>
<proteinExistence type="predicted"/>
<evidence type="ECO:0000313" key="1">
    <source>
        <dbReference type="EMBL" id="QYO78336.1"/>
    </source>
</evidence>
<sequence length="196" mass="21690">MTVDIISETRALIKRALQGDPALASLAVVGRTPDTLTATISPGIPPGKIGRTQYSPAPPFSREVLVDLALRAQRRRWQRYDPRTASIPDPVRSVVDARLHDRLGVWPEHRSGWCDLIEAAVDMIEETGGDPRTSQIKEKFGDLRWYTHGLEGVVGGQIVDAAEHLSACLCEKCGALGRTLKDSGWYRMRCGSHEYE</sequence>